<dbReference type="GO" id="GO:1902358">
    <property type="term" value="P:sulfate transmembrane transport"/>
    <property type="evidence" value="ECO:0007669"/>
    <property type="project" value="InterPro"/>
</dbReference>
<evidence type="ECO:0000256" key="2">
    <source>
        <dbReference type="ARBA" id="ARBA00006099"/>
    </source>
</evidence>
<comment type="subcellular location">
    <subcellularLocation>
        <location evidence="1">Periplasm</location>
    </subcellularLocation>
</comment>
<dbReference type="GO" id="GO:0042597">
    <property type="term" value="C:periplasmic space"/>
    <property type="evidence" value="ECO:0007669"/>
    <property type="project" value="UniProtKB-SubCell"/>
</dbReference>
<sequence>MSSTPNARRLSQRRRILALCAGSVGLVSAGLGSALLTSGTAQAQTELLNVSYDPTRELYKEINAAFIEEWKAKTGETVTIRAAHGGSGSQARTVIDGIPADVVTLGIPSDIDAISRISKKIRADWRTKLPNEGLPYTSTVVFLVRKGNPKNVKDWGDLVKPDVKVITPNPKTSAGGRWNFLAAWGYAYEKEGKNVDKANAFVGQLYKQVPVLDTGARGSTVTFAQRGLGDVLPTWENEAYLVFDEFGRDKFDVVVPPTSIYAEPPVALVDANVDKKGTRKQAEAYLQFLYTDKAQAIFAKHHYRPIKREAAKPEHLAQLPELKLFKIEDLQGNWDDIQKKNFDNGGLFDQLSKPPQ</sequence>
<accession>A0A679IQL8</accession>
<dbReference type="PANTHER" id="PTHR30368:SF2">
    <property type="entry name" value="SULFATE-BINDING PROTEIN"/>
    <property type="match status" value="1"/>
</dbReference>
<dbReference type="InterPro" id="IPR005669">
    <property type="entry name" value="Thiosulph/SO4-bd"/>
</dbReference>
<keyword evidence="5" id="KW-0574">Periplasm</keyword>
<organism evidence="6">
    <name type="scientific">Methylobacterium bullatum</name>
    <dbReference type="NCBI Taxonomy" id="570505"/>
    <lineage>
        <taxon>Bacteria</taxon>
        <taxon>Pseudomonadati</taxon>
        <taxon>Pseudomonadota</taxon>
        <taxon>Alphaproteobacteria</taxon>
        <taxon>Hyphomicrobiales</taxon>
        <taxon>Methylobacteriaceae</taxon>
        <taxon>Methylobacterium</taxon>
    </lineage>
</organism>
<dbReference type="Gene3D" id="3.40.190.10">
    <property type="entry name" value="Periplasmic binding protein-like II"/>
    <property type="match status" value="2"/>
</dbReference>
<dbReference type="SUPFAM" id="SSF53850">
    <property type="entry name" value="Periplasmic binding protein-like II"/>
    <property type="match status" value="1"/>
</dbReference>
<dbReference type="PROSITE" id="PS51318">
    <property type="entry name" value="TAT"/>
    <property type="match status" value="1"/>
</dbReference>
<dbReference type="NCBIfam" id="TIGR00971">
    <property type="entry name" value="3a0106s03"/>
    <property type="match status" value="1"/>
</dbReference>
<keyword evidence="3" id="KW-0813">Transport</keyword>
<gene>
    <name evidence="6" type="primary">sbp</name>
    <name evidence="6" type="ORF">MBUL_00976</name>
</gene>
<evidence type="ECO:0000313" key="6">
    <source>
        <dbReference type="EMBL" id="CAA2101042.1"/>
    </source>
</evidence>
<evidence type="ECO:0000256" key="3">
    <source>
        <dbReference type="ARBA" id="ARBA00022448"/>
    </source>
</evidence>
<keyword evidence="4" id="KW-0732">Signal</keyword>
<name>A0A679IQL8_9HYPH</name>
<dbReference type="PANTHER" id="PTHR30368">
    <property type="entry name" value="SULFATE-BINDING PROTEIN"/>
    <property type="match status" value="1"/>
</dbReference>
<dbReference type="AlphaFoldDB" id="A0A679IQL8"/>
<dbReference type="InterPro" id="IPR006311">
    <property type="entry name" value="TAT_signal"/>
</dbReference>
<evidence type="ECO:0000256" key="5">
    <source>
        <dbReference type="ARBA" id="ARBA00022764"/>
    </source>
</evidence>
<dbReference type="EMBL" id="LR743504">
    <property type="protein sequence ID" value="CAA2101042.1"/>
    <property type="molecule type" value="Genomic_DNA"/>
</dbReference>
<comment type="similarity">
    <text evidence="2">Belongs to the prokaryotic sulfate-binding protein family.</text>
</comment>
<evidence type="ECO:0000256" key="4">
    <source>
        <dbReference type="ARBA" id="ARBA00022729"/>
    </source>
</evidence>
<dbReference type="NCBIfam" id="NF008106">
    <property type="entry name" value="PRK10852.1"/>
    <property type="match status" value="1"/>
</dbReference>
<proteinExistence type="inferred from homology"/>
<reference evidence="6" key="1">
    <citation type="submission" date="2019-12" db="EMBL/GenBank/DDBJ databases">
        <authorList>
            <person name="Cremers G."/>
        </authorList>
    </citation>
    <scope>NUCLEOTIDE SEQUENCE</scope>
    <source>
        <strain evidence="6">Mbul1</strain>
    </source>
</reference>
<dbReference type="CDD" id="cd01005">
    <property type="entry name" value="PBP2_CysP"/>
    <property type="match status" value="1"/>
</dbReference>
<dbReference type="NCBIfam" id="NF008022">
    <property type="entry name" value="PRK10752.1"/>
    <property type="match status" value="1"/>
</dbReference>
<dbReference type="Pfam" id="PF13531">
    <property type="entry name" value="SBP_bac_11"/>
    <property type="match status" value="1"/>
</dbReference>
<protein>
    <submittedName>
        <fullName evidence="6">Sulfate-binding protein</fullName>
    </submittedName>
</protein>
<evidence type="ECO:0000256" key="1">
    <source>
        <dbReference type="ARBA" id="ARBA00004418"/>
    </source>
</evidence>
<dbReference type="GO" id="GO:0140104">
    <property type="term" value="F:molecular carrier activity"/>
    <property type="evidence" value="ECO:0007669"/>
    <property type="project" value="InterPro"/>
</dbReference>